<dbReference type="STRING" id="1888.Salbus254_5030"/>
<evidence type="ECO:0000313" key="4">
    <source>
        <dbReference type="Proteomes" id="UP000031523"/>
    </source>
</evidence>
<organism evidence="3 4">
    <name type="scientific">Streptomyces albus (strain ATCC 21838 / DSM 41398 / FERM P-419 / JCM 4703 / NBRC 107858)</name>
    <dbReference type="NCBI Taxonomy" id="1081613"/>
    <lineage>
        <taxon>Bacteria</taxon>
        <taxon>Bacillati</taxon>
        <taxon>Actinomycetota</taxon>
        <taxon>Actinomycetes</taxon>
        <taxon>Kitasatosporales</taxon>
        <taxon>Streptomycetaceae</taxon>
        <taxon>Streptomyces</taxon>
    </lineage>
</organism>
<dbReference type="CDD" id="cd02109">
    <property type="entry name" value="arch_bact_SO_family_Moco"/>
    <property type="match status" value="1"/>
</dbReference>
<dbReference type="PANTHER" id="PTHR43032:SF4">
    <property type="entry name" value="OXIDOREDUCTASE MOLYBDOPTERIN-BINDING DOMAIN-CONTAINING PROTEIN"/>
    <property type="match status" value="1"/>
</dbReference>
<feature type="region of interest" description="Disordered" evidence="1">
    <location>
        <begin position="1"/>
        <end position="28"/>
    </location>
</feature>
<dbReference type="PANTHER" id="PTHR43032">
    <property type="entry name" value="PROTEIN-METHIONINE-SULFOXIDE REDUCTASE"/>
    <property type="match status" value="1"/>
</dbReference>
<name>A0A0B5F5G6_STRA4</name>
<dbReference type="Proteomes" id="UP000031523">
    <property type="component" value="Chromosome"/>
</dbReference>
<proteinExistence type="predicted"/>
<reference evidence="3 4" key="1">
    <citation type="submission" date="2015-01" db="EMBL/GenBank/DDBJ databases">
        <title>Enhanced salinomycin production by adjusting the supply of polyketide extender units in Streptomyce albus DSM 41398.</title>
        <authorList>
            <person name="Lu C."/>
        </authorList>
    </citation>
    <scope>NUCLEOTIDE SEQUENCE [LARGE SCALE GENOMIC DNA]</scope>
    <source>
        <strain evidence="4">ATCC 21838 / DSM 41398 / FERM P-419 / JCM 4703 / NBRC 107858</strain>
    </source>
</reference>
<keyword evidence="4" id="KW-1185">Reference proteome</keyword>
<dbReference type="KEGG" id="sals:SLNWT_5770"/>
<dbReference type="EMBL" id="CP010519">
    <property type="protein sequence ID" value="AJE86146.1"/>
    <property type="molecule type" value="Genomic_DNA"/>
</dbReference>
<dbReference type="Pfam" id="PF00174">
    <property type="entry name" value="Oxidored_molyb"/>
    <property type="match status" value="1"/>
</dbReference>
<dbReference type="InterPro" id="IPR000572">
    <property type="entry name" value="OxRdtase_Mopterin-bd_dom"/>
</dbReference>
<feature type="domain" description="Oxidoreductase molybdopterin-binding" evidence="2">
    <location>
        <begin position="33"/>
        <end position="181"/>
    </location>
</feature>
<evidence type="ECO:0000259" key="2">
    <source>
        <dbReference type="Pfam" id="PF00174"/>
    </source>
</evidence>
<gene>
    <name evidence="3" type="ORF">SLNWT_5770</name>
</gene>
<accession>A0A0B5F5G6</accession>
<dbReference type="AlphaFoldDB" id="A0A0B5F5G6"/>
<protein>
    <recommendedName>
        <fullName evidence="2">Oxidoreductase molybdopterin-binding domain-containing protein</fullName>
    </recommendedName>
</protein>
<evidence type="ECO:0000256" key="1">
    <source>
        <dbReference type="SAM" id="MobiDB-lite"/>
    </source>
</evidence>
<dbReference type="SUPFAM" id="SSF56524">
    <property type="entry name" value="Oxidoreductase molybdopterin-binding domain"/>
    <property type="match status" value="1"/>
</dbReference>
<dbReference type="InterPro" id="IPR036374">
    <property type="entry name" value="OxRdtase_Mopterin-bd_sf"/>
</dbReference>
<evidence type="ECO:0000313" key="3">
    <source>
        <dbReference type="EMBL" id="AJE86146.1"/>
    </source>
</evidence>
<dbReference type="Gene3D" id="3.90.420.10">
    <property type="entry name" value="Oxidoreductase, molybdopterin-binding domain"/>
    <property type="match status" value="1"/>
</dbReference>
<sequence length="210" mass="24000">MGHPAQGESRQAGQPELPPGQRLQRGWPVTHYGPVPKFRPERWEFGVFGATKSGEKYRWTHEEFTALPYATVEADLHCVTKFSMLGAEWGGVLARTLYDLAPPAPEVSHVMVWAEYGYSANLRLADFASARTVFATHKDGELLTAEHGFPLRLIVPHLYAWKGPKWVRGIEYMTADRRGFWEERGYHNLGDPWREQRYSYQEEPGDGPEL</sequence>